<dbReference type="AlphaFoldDB" id="A0AAX3E8J8"/>
<feature type="transmembrane region" description="Helical" evidence="1">
    <location>
        <begin position="61"/>
        <end position="82"/>
    </location>
</feature>
<name>A0AAX3E8J8_9EURY</name>
<proteinExistence type="predicted"/>
<dbReference type="GeneID" id="76729250"/>
<dbReference type="EMBL" id="CP109831">
    <property type="protein sequence ID" value="UYU18527.1"/>
    <property type="molecule type" value="Genomic_DNA"/>
</dbReference>
<evidence type="ECO:0000313" key="2">
    <source>
        <dbReference type="EMBL" id="UYU18527.1"/>
    </source>
</evidence>
<dbReference type="Proteomes" id="UP001156196">
    <property type="component" value="Chromosome"/>
</dbReference>
<accession>A0AAX3E8J8</accession>
<keyword evidence="1" id="KW-1133">Transmembrane helix</keyword>
<feature type="transmembrane region" description="Helical" evidence="1">
    <location>
        <begin position="6"/>
        <end position="24"/>
    </location>
</feature>
<evidence type="ECO:0000256" key="1">
    <source>
        <dbReference type="SAM" id="Phobius"/>
    </source>
</evidence>
<keyword evidence="1" id="KW-0812">Transmembrane</keyword>
<feature type="transmembrane region" description="Helical" evidence="1">
    <location>
        <begin position="31"/>
        <end position="49"/>
    </location>
</feature>
<sequence>MNALRLLITAGAAFYVVVFLVQVARDASVAGQALAGVVLLAVVAGLTWMHDELALNRYEVALLWVMVLGFLAYAAAIALGVLA</sequence>
<keyword evidence="1" id="KW-0472">Membrane</keyword>
<gene>
    <name evidence="2" type="ORF">OH143_00120</name>
</gene>
<organism evidence="2 3">
    <name type="scientific">Methanoculleus submarinus</name>
    <dbReference type="NCBI Taxonomy" id="204050"/>
    <lineage>
        <taxon>Archaea</taxon>
        <taxon>Methanobacteriati</taxon>
        <taxon>Methanobacteriota</taxon>
        <taxon>Stenosarchaea group</taxon>
        <taxon>Methanomicrobia</taxon>
        <taxon>Methanomicrobiales</taxon>
        <taxon>Methanomicrobiaceae</taxon>
        <taxon>Methanoculleus</taxon>
    </lineage>
</organism>
<dbReference type="RefSeq" id="WP_267312967.1">
    <property type="nucleotide sequence ID" value="NZ_CP109831.1"/>
</dbReference>
<keyword evidence="3" id="KW-1185">Reference proteome</keyword>
<dbReference type="KEGG" id="msum:OH143_00120"/>
<evidence type="ECO:0000313" key="3">
    <source>
        <dbReference type="Proteomes" id="UP001156196"/>
    </source>
</evidence>
<protein>
    <submittedName>
        <fullName evidence="2">Uncharacterized protein</fullName>
    </submittedName>
</protein>
<reference evidence="2" key="1">
    <citation type="submission" date="2022-10" db="EMBL/GenBank/DDBJ databases">
        <title>Complete genome of Methanoculleus submarinus DSM 15122.</title>
        <authorList>
            <person name="Chen S.-C."/>
            <person name="Lai S.-J."/>
            <person name="You Y.-T."/>
        </authorList>
    </citation>
    <scope>NUCLEOTIDE SEQUENCE</scope>
    <source>
        <strain evidence="2">DSM 15122</strain>
    </source>
</reference>